<accession>A0A1Y2CAU1</accession>
<feature type="domain" description="G-protein coupled receptors family 1 profile" evidence="6">
    <location>
        <begin position="21"/>
        <end position="150"/>
    </location>
</feature>
<feature type="transmembrane region" description="Helical" evidence="5">
    <location>
        <begin position="118"/>
        <end position="140"/>
    </location>
</feature>
<evidence type="ECO:0000259" key="6">
    <source>
        <dbReference type="PROSITE" id="PS50262"/>
    </source>
</evidence>
<comment type="caution">
    <text evidence="7">The sequence shown here is derived from an EMBL/GenBank/DDBJ whole genome shotgun (WGS) entry which is preliminary data.</text>
</comment>
<evidence type="ECO:0000313" key="7">
    <source>
        <dbReference type="EMBL" id="ORY44159.1"/>
    </source>
</evidence>
<keyword evidence="3 5" id="KW-1133">Transmembrane helix</keyword>
<dbReference type="GO" id="GO:0016020">
    <property type="term" value="C:membrane"/>
    <property type="evidence" value="ECO:0007669"/>
    <property type="project" value="UniProtKB-SubCell"/>
</dbReference>
<feature type="transmembrane region" description="Helical" evidence="5">
    <location>
        <begin position="43"/>
        <end position="66"/>
    </location>
</feature>
<protein>
    <recommendedName>
        <fullName evidence="6">G-protein coupled receptors family 1 profile domain-containing protein</fullName>
    </recommendedName>
</protein>
<dbReference type="PROSITE" id="PS50262">
    <property type="entry name" value="G_PROTEIN_RECEP_F1_2"/>
    <property type="match status" value="1"/>
</dbReference>
<sequence>MLHNESYFITQLAISSLGLTLNATLFLMVIAESSSFNPSSYLPVWICFSDVILNANNFFFGLYALVKRESLLELSNDACAVDAFVVIFSCSSSLLLLLGLTYLRYSIIVKEVEVKLSYVKWGIAGSFATGAISAALRLYLDRKNIFIILR</sequence>
<keyword evidence="2 5" id="KW-0812">Transmembrane</keyword>
<dbReference type="AlphaFoldDB" id="A0A1Y2CAU1"/>
<name>A0A1Y2CAU1_9FUNG</name>
<dbReference type="Gene3D" id="1.20.1070.10">
    <property type="entry name" value="Rhodopsin 7-helix transmembrane proteins"/>
    <property type="match status" value="1"/>
</dbReference>
<feature type="transmembrane region" description="Helical" evidence="5">
    <location>
        <begin position="78"/>
        <end position="98"/>
    </location>
</feature>
<dbReference type="Proteomes" id="UP000193642">
    <property type="component" value="Unassembled WGS sequence"/>
</dbReference>
<evidence type="ECO:0000256" key="3">
    <source>
        <dbReference type="ARBA" id="ARBA00022989"/>
    </source>
</evidence>
<evidence type="ECO:0000313" key="8">
    <source>
        <dbReference type="Proteomes" id="UP000193642"/>
    </source>
</evidence>
<organism evidence="7 8">
    <name type="scientific">Rhizoclosmatium globosum</name>
    <dbReference type="NCBI Taxonomy" id="329046"/>
    <lineage>
        <taxon>Eukaryota</taxon>
        <taxon>Fungi</taxon>
        <taxon>Fungi incertae sedis</taxon>
        <taxon>Chytridiomycota</taxon>
        <taxon>Chytridiomycota incertae sedis</taxon>
        <taxon>Chytridiomycetes</taxon>
        <taxon>Chytridiales</taxon>
        <taxon>Chytriomycetaceae</taxon>
        <taxon>Rhizoclosmatium</taxon>
    </lineage>
</organism>
<evidence type="ECO:0000256" key="1">
    <source>
        <dbReference type="ARBA" id="ARBA00004370"/>
    </source>
</evidence>
<dbReference type="EMBL" id="MCGO01000023">
    <property type="protein sequence ID" value="ORY44159.1"/>
    <property type="molecule type" value="Genomic_DNA"/>
</dbReference>
<feature type="transmembrane region" description="Helical" evidence="5">
    <location>
        <begin position="12"/>
        <end position="31"/>
    </location>
</feature>
<evidence type="ECO:0000256" key="5">
    <source>
        <dbReference type="SAM" id="Phobius"/>
    </source>
</evidence>
<gene>
    <name evidence="7" type="ORF">BCR33DRAFT_785385</name>
</gene>
<dbReference type="InterPro" id="IPR017452">
    <property type="entry name" value="GPCR_Rhodpsn_7TM"/>
</dbReference>
<proteinExistence type="predicted"/>
<comment type="subcellular location">
    <subcellularLocation>
        <location evidence="1">Membrane</location>
    </subcellularLocation>
</comment>
<evidence type="ECO:0000256" key="2">
    <source>
        <dbReference type="ARBA" id="ARBA00022692"/>
    </source>
</evidence>
<dbReference type="SUPFAM" id="SSF81321">
    <property type="entry name" value="Family A G protein-coupled receptor-like"/>
    <property type="match status" value="1"/>
</dbReference>
<reference evidence="7 8" key="1">
    <citation type="submission" date="2016-07" db="EMBL/GenBank/DDBJ databases">
        <title>Pervasive Adenine N6-methylation of Active Genes in Fungi.</title>
        <authorList>
            <consortium name="DOE Joint Genome Institute"/>
            <person name="Mondo S.J."/>
            <person name="Dannebaum R.O."/>
            <person name="Kuo R.C."/>
            <person name="Labutti K."/>
            <person name="Haridas S."/>
            <person name="Kuo A."/>
            <person name="Salamov A."/>
            <person name="Ahrendt S.R."/>
            <person name="Lipzen A."/>
            <person name="Sullivan W."/>
            <person name="Andreopoulos W.B."/>
            <person name="Clum A."/>
            <person name="Lindquist E."/>
            <person name="Daum C."/>
            <person name="Ramamoorthy G.K."/>
            <person name="Gryganskyi A."/>
            <person name="Culley D."/>
            <person name="Magnuson J.K."/>
            <person name="James T.Y."/>
            <person name="O'Malley M.A."/>
            <person name="Stajich J.E."/>
            <person name="Spatafora J.W."/>
            <person name="Visel A."/>
            <person name="Grigoriev I.V."/>
        </authorList>
    </citation>
    <scope>NUCLEOTIDE SEQUENCE [LARGE SCALE GENOMIC DNA]</scope>
    <source>
        <strain evidence="7 8">JEL800</strain>
    </source>
</reference>
<keyword evidence="4 5" id="KW-0472">Membrane</keyword>
<keyword evidence="8" id="KW-1185">Reference proteome</keyword>
<evidence type="ECO:0000256" key="4">
    <source>
        <dbReference type="ARBA" id="ARBA00023136"/>
    </source>
</evidence>